<organism evidence="2 3">
    <name type="scientific">Teladorsagia circumcincta</name>
    <name type="common">Brown stomach worm</name>
    <name type="synonym">Ostertagia circumcincta</name>
    <dbReference type="NCBI Taxonomy" id="45464"/>
    <lineage>
        <taxon>Eukaryota</taxon>
        <taxon>Metazoa</taxon>
        <taxon>Ecdysozoa</taxon>
        <taxon>Nematoda</taxon>
        <taxon>Chromadorea</taxon>
        <taxon>Rhabditida</taxon>
        <taxon>Rhabditina</taxon>
        <taxon>Rhabditomorpha</taxon>
        <taxon>Strongyloidea</taxon>
        <taxon>Trichostrongylidae</taxon>
        <taxon>Teladorsagia</taxon>
    </lineage>
</organism>
<evidence type="ECO:0000313" key="2">
    <source>
        <dbReference type="EMBL" id="PIO77034.1"/>
    </source>
</evidence>
<dbReference type="InterPro" id="IPR003961">
    <property type="entry name" value="FN3_dom"/>
</dbReference>
<dbReference type="InterPro" id="IPR036116">
    <property type="entry name" value="FN3_sf"/>
</dbReference>
<dbReference type="AlphaFoldDB" id="A0A2G9V3F7"/>
<dbReference type="OrthoDB" id="114660at2759"/>
<evidence type="ECO:0000313" key="3">
    <source>
        <dbReference type="Proteomes" id="UP000230423"/>
    </source>
</evidence>
<gene>
    <name evidence="2" type="ORF">TELCIR_00866</name>
</gene>
<dbReference type="EMBL" id="KZ345014">
    <property type="protein sequence ID" value="PIO77034.1"/>
    <property type="molecule type" value="Genomic_DNA"/>
</dbReference>
<dbReference type="Pfam" id="PF00041">
    <property type="entry name" value="fn3"/>
    <property type="match status" value="1"/>
</dbReference>
<dbReference type="SMART" id="SM00060">
    <property type="entry name" value="FN3"/>
    <property type="match status" value="1"/>
</dbReference>
<dbReference type="SUPFAM" id="SSF49265">
    <property type="entry name" value="Fibronectin type III"/>
    <property type="match status" value="1"/>
</dbReference>
<dbReference type="InterPro" id="IPR013783">
    <property type="entry name" value="Ig-like_fold"/>
</dbReference>
<dbReference type="Proteomes" id="UP000230423">
    <property type="component" value="Unassembled WGS sequence"/>
</dbReference>
<name>A0A2G9V3F7_TELCI</name>
<sequence>MPFFDGSLPAVPLSTPLGVHAEAVSATSIRVSWTESDPNAFNVIYTVRYSTNVDSNQARFVNSSESWVTIDGLRPDTEYEFSVRSQVAGSSPSPWSMVARNK</sequence>
<dbReference type="CDD" id="cd00063">
    <property type="entry name" value="FN3"/>
    <property type="match status" value="1"/>
</dbReference>
<protein>
    <submittedName>
        <fullName evidence="2">Fibronectin type III domain protein</fullName>
    </submittedName>
</protein>
<evidence type="ECO:0000259" key="1">
    <source>
        <dbReference type="PROSITE" id="PS50853"/>
    </source>
</evidence>
<accession>A0A2G9V3F7</accession>
<feature type="domain" description="Fibronectin type-III" evidence="1">
    <location>
        <begin position="15"/>
        <end position="102"/>
    </location>
</feature>
<dbReference type="Gene3D" id="2.60.40.10">
    <property type="entry name" value="Immunoglobulins"/>
    <property type="match status" value="1"/>
</dbReference>
<keyword evidence="3" id="KW-1185">Reference proteome</keyword>
<reference evidence="2 3" key="1">
    <citation type="submission" date="2015-09" db="EMBL/GenBank/DDBJ databases">
        <title>Draft genome of the parasitic nematode Teladorsagia circumcincta isolate WARC Sus (inbred).</title>
        <authorList>
            <person name="Mitreva M."/>
        </authorList>
    </citation>
    <scope>NUCLEOTIDE SEQUENCE [LARGE SCALE GENOMIC DNA]</scope>
    <source>
        <strain evidence="2 3">S</strain>
    </source>
</reference>
<proteinExistence type="predicted"/>
<dbReference type="PROSITE" id="PS50853">
    <property type="entry name" value="FN3"/>
    <property type="match status" value="1"/>
</dbReference>